<evidence type="ECO:0000313" key="1">
    <source>
        <dbReference type="EMBL" id="KKM90016.1"/>
    </source>
</evidence>
<protein>
    <submittedName>
        <fullName evidence="1">Uncharacterized protein</fullName>
    </submittedName>
</protein>
<accession>A0A0F9LSG0</accession>
<sequence>MQPRIELAPGVTLPPFLPTEALRYGRLSIAQVEYTFAPADNIYGLDELTIAVTVTQLAMVNLALMIDVEPGTLRLTMDPVGDVMTPFQDHILDAEALRLLMDKIADLHFIMTKDQPLMFRFRNITPYEIDMVLDVGASLVSEEQAEELREKRGPR</sequence>
<reference evidence="1" key="1">
    <citation type="journal article" date="2015" name="Nature">
        <title>Complex archaea that bridge the gap between prokaryotes and eukaryotes.</title>
        <authorList>
            <person name="Spang A."/>
            <person name="Saw J.H."/>
            <person name="Jorgensen S.L."/>
            <person name="Zaremba-Niedzwiedzka K."/>
            <person name="Martijn J."/>
            <person name="Lind A.E."/>
            <person name="van Eijk R."/>
            <person name="Schleper C."/>
            <person name="Guy L."/>
            <person name="Ettema T.J."/>
        </authorList>
    </citation>
    <scope>NUCLEOTIDE SEQUENCE</scope>
</reference>
<dbReference type="EMBL" id="LAZR01006732">
    <property type="protein sequence ID" value="KKM90016.1"/>
    <property type="molecule type" value="Genomic_DNA"/>
</dbReference>
<organism evidence="1">
    <name type="scientific">marine sediment metagenome</name>
    <dbReference type="NCBI Taxonomy" id="412755"/>
    <lineage>
        <taxon>unclassified sequences</taxon>
        <taxon>metagenomes</taxon>
        <taxon>ecological metagenomes</taxon>
    </lineage>
</organism>
<comment type="caution">
    <text evidence="1">The sequence shown here is derived from an EMBL/GenBank/DDBJ whole genome shotgun (WGS) entry which is preliminary data.</text>
</comment>
<gene>
    <name evidence="1" type="ORF">LCGC14_1242960</name>
</gene>
<dbReference type="AlphaFoldDB" id="A0A0F9LSG0"/>
<proteinExistence type="predicted"/>
<name>A0A0F9LSG0_9ZZZZ</name>